<dbReference type="AlphaFoldDB" id="A0A1H7DLA8"/>
<dbReference type="EMBL" id="FNYE01000031">
    <property type="protein sequence ID" value="SEK02591.1"/>
    <property type="molecule type" value="Genomic_DNA"/>
</dbReference>
<reference evidence="2" key="1">
    <citation type="submission" date="2016-10" db="EMBL/GenBank/DDBJ databases">
        <authorList>
            <person name="Varghese N."/>
            <person name="Submissions S."/>
        </authorList>
    </citation>
    <scope>NUCLEOTIDE SEQUENCE [LARGE SCALE GENOMIC DNA]</scope>
    <source>
        <strain evidence="2">LMG 26031</strain>
    </source>
</reference>
<name>A0A1H7DLA8_9BURK</name>
<dbReference type="Proteomes" id="UP000198866">
    <property type="component" value="Unassembled WGS sequence"/>
</dbReference>
<dbReference type="STRING" id="667676.SAMN05192539_103185"/>
<evidence type="ECO:0000313" key="1">
    <source>
        <dbReference type="EMBL" id="SEK02591.1"/>
    </source>
</evidence>
<dbReference type="OrthoDB" id="8585334at2"/>
<organism evidence="1 2">
    <name type="scientific">Paraburkholderia diazotrophica</name>
    <dbReference type="NCBI Taxonomy" id="667676"/>
    <lineage>
        <taxon>Bacteria</taxon>
        <taxon>Pseudomonadati</taxon>
        <taxon>Pseudomonadota</taxon>
        <taxon>Betaproteobacteria</taxon>
        <taxon>Burkholderiales</taxon>
        <taxon>Burkholderiaceae</taxon>
        <taxon>Paraburkholderia</taxon>
    </lineage>
</organism>
<accession>A0A1H7DLA8</accession>
<dbReference type="RefSeq" id="WP_143062351.1">
    <property type="nucleotide sequence ID" value="NZ_FNYE01000031.1"/>
</dbReference>
<proteinExistence type="predicted"/>
<evidence type="ECO:0000313" key="2">
    <source>
        <dbReference type="Proteomes" id="UP000198866"/>
    </source>
</evidence>
<keyword evidence="2" id="KW-1185">Reference proteome</keyword>
<gene>
    <name evidence="1" type="ORF">SAMN05192539_103185</name>
</gene>
<sequence>MNMPGPCNSHNAISAEWVHRTRLSRLFKPNYLSVKVLWATLAGRVPAFLDRELFLSYMRSYIYDDPNLVLVLLSEEADEVRTSEAIANYIYGRFGSLLDESNDLAESVAMWEEACAHGLPVEEAIGADNRQSWIATEQLLALSSDIHDEGRLSKFAAHAFMTLEERKYLTMGSVAALAKAGPPGTRIESVDAPLIRYELESDLPYGEHEGSLMVVLPSSSQYVAVVFVSEMHRYLVRSFGDIDQAELQRVFRYAVNQTISANVHRDLEDALENAKDDPRLRMFFEHNKLNCLRAATKTYGTLATLQASEGPSTMSCVG</sequence>
<protein>
    <submittedName>
        <fullName evidence="1">Uncharacterized protein</fullName>
    </submittedName>
</protein>